<reference evidence="1" key="2">
    <citation type="journal article" date="2015" name="Data Brief">
        <title>Shoot transcriptome of the giant reed, Arundo donax.</title>
        <authorList>
            <person name="Barrero R.A."/>
            <person name="Guerrero F.D."/>
            <person name="Moolhuijzen P."/>
            <person name="Goolsby J.A."/>
            <person name="Tidwell J."/>
            <person name="Bellgard S.E."/>
            <person name="Bellgard M.I."/>
        </authorList>
    </citation>
    <scope>NUCLEOTIDE SEQUENCE</scope>
    <source>
        <tissue evidence="1">Shoot tissue taken approximately 20 cm above the soil surface</tissue>
    </source>
</reference>
<name>A0A0A9CWU3_ARUDO</name>
<reference evidence="1" key="1">
    <citation type="submission" date="2014-09" db="EMBL/GenBank/DDBJ databases">
        <authorList>
            <person name="Magalhaes I.L.F."/>
            <person name="Oliveira U."/>
            <person name="Santos F.R."/>
            <person name="Vidigal T.H.D.A."/>
            <person name="Brescovit A.D."/>
            <person name="Santos A.J."/>
        </authorList>
    </citation>
    <scope>NUCLEOTIDE SEQUENCE</scope>
    <source>
        <tissue evidence="1">Shoot tissue taken approximately 20 cm above the soil surface</tissue>
    </source>
</reference>
<protein>
    <submittedName>
        <fullName evidence="1">Uncharacterized protein</fullName>
    </submittedName>
</protein>
<dbReference type="AlphaFoldDB" id="A0A0A9CWU3"/>
<accession>A0A0A9CWU3</accession>
<dbReference type="EMBL" id="GBRH01218992">
    <property type="protein sequence ID" value="JAD78903.1"/>
    <property type="molecule type" value="Transcribed_RNA"/>
</dbReference>
<proteinExistence type="predicted"/>
<organism evidence="1">
    <name type="scientific">Arundo donax</name>
    <name type="common">Giant reed</name>
    <name type="synonym">Donax arundinaceus</name>
    <dbReference type="NCBI Taxonomy" id="35708"/>
    <lineage>
        <taxon>Eukaryota</taxon>
        <taxon>Viridiplantae</taxon>
        <taxon>Streptophyta</taxon>
        <taxon>Embryophyta</taxon>
        <taxon>Tracheophyta</taxon>
        <taxon>Spermatophyta</taxon>
        <taxon>Magnoliopsida</taxon>
        <taxon>Liliopsida</taxon>
        <taxon>Poales</taxon>
        <taxon>Poaceae</taxon>
        <taxon>PACMAD clade</taxon>
        <taxon>Arundinoideae</taxon>
        <taxon>Arundineae</taxon>
        <taxon>Arundo</taxon>
    </lineage>
</organism>
<sequence length="25" mass="2804">MPSPWGQAPCCRTRATTVSRCRLLL</sequence>
<evidence type="ECO:0000313" key="1">
    <source>
        <dbReference type="EMBL" id="JAD78903.1"/>
    </source>
</evidence>